<reference evidence="2" key="1">
    <citation type="submission" date="2023-08" db="EMBL/GenBank/DDBJ databases">
        <authorList>
            <person name="Alioto T."/>
            <person name="Alioto T."/>
            <person name="Gomez Garrido J."/>
        </authorList>
    </citation>
    <scope>NUCLEOTIDE SEQUENCE</scope>
</reference>
<feature type="compositionally biased region" description="Basic and acidic residues" evidence="1">
    <location>
        <begin position="35"/>
        <end position="46"/>
    </location>
</feature>
<keyword evidence="3" id="KW-1185">Reference proteome</keyword>
<dbReference type="AlphaFoldDB" id="A0AAV1G0Y3"/>
<dbReference type="Proteomes" id="UP001178508">
    <property type="component" value="Chromosome 11"/>
</dbReference>
<gene>
    <name evidence="2" type="ORF">XNOV1_A014731</name>
</gene>
<organism evidence="2 3">
    <name type="scientific">Xyrichtys novacula</name>
    <name type="common">Pearly razorfish</name>
    <name type="synonym">Hemipteronotus novacula</name>
    <dbReference type="NCBI Taxonomy" id="13765"/>
    <lineage>
        <taxon>Eukaryota</taxon>
        <taxon>Metazoa</taxon>
        <taxon>Chordata</taxon>
        <taxon>Craniata</taxon>
        <taxon>Vertebrata</taxon>
        <taxon>Euteleostomi</taxon>
        <taxon>Actinopterygii</taxon>
        <taxon>Neopterygii</taxon>
        <taxon>Teleostei</taxon>
        <taxon>Neoteleostei</taxon>
        <taxon>Acanthomorphata</taxon>
        <taxon>Eupercaria</taxon>
        <taxon>Labriformes</taxon>
        <taxon>Labridae</taxon>
        <taxon>Xyrichtys</taxon>
    </lineage>
</organism>
<evidence type="ECO:0000313" key="2">
    <source>
        <dbReference type="EMBL" id="CAJ1067008.1"/>
    </source>
</evidence>
<dbReference type="EMBL" id="OY660874">
    <property type="protein sequence ID" value="CAJ1067008.1"/>
    <property type="molecule type" value="Genomic_DNA"/>
</dbReference>
<feature type="region of interest" description="Disordered" evidence="1">
    <location>
        <begin position="25"/>
        <end position="99"/>
    </location>
</feature>
<proteinExistence type="predicted"/>
<evidence type="ECO:0000256" key="1">
    <source>
        <dbReference type="SAM" id="MobiDB-lite"/>
    </source>
</evidence>
<protein>
    <submittedName>
        <fullName evidence="2">Uncharacterized protein</fullName>
    </submittedName>
</protein>
<name>A0AAV1G0Y3_XYRNO</name>
<sequence length="99" mass="11165">MAAVTQAASCCSVVTVMRTGSVYIDRLNDTGGQGGERRRNREGEKQMRRRGTAGFMQGVSWRPRRGEREEKKERKRRRDRSQLIGGLYSSDSLTGKVLS</sequence>
<accession>A0AAV1G0Y3</accession>
<evidence type="ECO:0000313" key="3">
    <source>
        <dbReference type="Proteomes" id="UP001178508"/>
    </source>
</evidence>